<dbReference type="VEuPathDB" id="TriTrypDB:LDHU3_01.0720"/>
<dbReference type="VEuPathDB" id="TriTrypDB:LdCL_010011500"/>
<feature type="compositionally biased region" description="Polar residues" evidence="1">
    <location>
        <begin position="305"/>
        <end position="318"/>
    </location>
</feature>
<feature type="compositionally biased region" description="Polar residues" evidence="1">
    <location>
        <begin position="1061"/>
        <end position="1070"/>
    </location>
</feature>
<dbReference type="Proteomes" id="UP000318447">
    <property type="component" value="Unassembled WGS sequence"/>
</dbReference>
<reference evidence="3" key="1">
    <citation type="submission" date="2019-02" db="EMBL/GenBank/DDBJ databases">
        <title>FDA dAtabase for Regulatory Grade micrObial Sequences (FDA-ARGOS): Supporting development and validation of Infectious Disease Dx tests.</title>
        <authorList>
            <person name="Duncan R."/>
            <person name="Fisher C."/>
            <person name="Tallon L."/>
            <person name="Sadzewicz L."/>
            <person name="Sengamalay N."/>
            <person name="Ott S."/>
            <person name="Godinez A."/>
            <person name="Nagaraj S."/>
            <person name="Vavikolanu K."/>
            <person name="Nadendla S."/>
            <person name="Aluvathingal J."/>
            <person name="Sichtig H."/>
        </authorList>
    </citation>
    <scope>NUCLEOTIDE SEQUENCE [LARGE SCALE GENOMIC DNA]</scope>
    <source>
        <strain evidence="3">FDAARGOS_361</strain>
    </source>
</reference>
<evidence type="ECO:0008006" key="4">
    <source>
        <dbReference type="Google" id="ProtNLM"/>
    </source>
</evidence>
<feature type="region of interest" description="Disordered" evidence="1">
    <location>
        <begin position="563"/>
        <end position="596"/>
    </location>
</feature>
<feature type="region of interest" description="Disordered" evidence="1">
    <location>
        <begin position="283"/>
        <end position="349"/>
    </location>
</feature>
<feature type="compositionally biased region" description="Polar residues" evidence="1">
    <location>
        <begin position="284"/>
        <end position="297"/>
    </location>
</feature>
<evidence type="ECO:0000313" key="2">
    <source>
        <dbReference type="EMBL" id="TPP54518.1"/>
    </source>
</evidence>
<dbReference type="VEuPathDB" id="TriTrypDB:LdBPK_010650.1"/>
<accession>A0A504Y5V9</accession>
<feature type="region of interest" description="Disordered" evidence="1">
    <location>
        <begin position="677"/>
        <end position="720"/>
    </location>
</feature>
<feature type="compositionally biased region" description="Gly residues" evidence="1">
    <location>
        <begin position="325"/>
        <end position="335"/>
    </location>
</feature>
<name>A0A504Y5V9_LEIDO</name>
<evidence type="ECO:0000256" key="1">
    <source>
        <dbReference type="SAM" id="MobiDB-lite"/>
    </source>
</evidence>
<protein>
    <recommendedName>
        <fullName evidence="4">EF-hand domain-containing protein</fullName>
    </recommendedName>
</protein>
<dbReference type="SUPFAM" id="SSF47473">
    <property type="entry name" value="EF-hand"/>
    <property type="match status" value="1"/>
</dbReference>
<organism evidence="2 3">
    <name type="scientific">Leishmania donovani</name>
    <dbReference type="NCBI Taxonomy" id="5661"/>
    <lineage>
        <taxon>Eukaryota</taxon>
        <taxon>Discoba</taxon>
        <taxon>Euglenozoa</taxon>
        <taxon>Kinetoplastea</taxon>
        <taxon>Metakinetoplastina</taxon>
        <taxon>Trypanosomatida</taxon>
        <taxon>Trypanosomatidae</taxon>
        <taxon>Leishmaniinae</taxon>
        <taxon>Leishmania</taxon>
    </lineage>
</organism>
<dbReference type="InterPro" id="IPR011992">
    <property type="entry name" value="EF-hand-dom_pair"/>
</dbReference>
<gene>
    <name evidence="2" type="ORF">CGC21_17800</name>
</gene>
<feature type="region of interest" description="Disordered" evidence="1">
    <location>
        <begin position="380"/>
        <end position="481"/>
    </location>
</feature>
<comment type="caution">
    <text evidence="2">The sequence shown here is derived from an EMBL/GenBank/DDBJ whole genome shotgun (WGS) entry which is preliminary data.</text>
</comment>
<dbReference type="VEuPathDB" id="TriTrypDB:LdBPK_010640.1"/>
<feature type="region of interest" description="Disordered" evidence="1">
    <location>
        <begin position="755"/>
        <end position="818"/>
    </location>
</feature>
<dbReference type="VEuPathDB" id="TriTrypDB:LdCL_010011400"/>
<feature type="compositionally biased region" description="Polar residues" evidence="1">
    <location>
        <begin position="1034"/>
        <end position="1047"/>
    </location>
</feature>
<feature type="compositionally biased region" description="Basic and acidic residues" evidence="1">
    <location>
        <begin position="682"/>
        <end position="698"/>
    </location>
</feature>
<sequence>MPKMASPLAHGTASNYVLSDAAASPAASPSHSAGAIPQEQSKMLAGMLAKLPELDLGEMSRVKSCFSAVLGEGRENIVNALELRVVLGELGLYPSETELNLILRAYRDRVNLVTLTQYLRLYKKDGSHPMAAARAGAFGVGGGKDEDTLKAFVALGGEEDGSGEILASTLRDAIRGFGLTIDIDSMIRTVDVHHSGVLDYVDFCALWSQPTSTSSESGEAGGAGVSMGEALLRGSVDNAGSDAYRRRSSDGSAMSDTHQRLMSLLAATPRLTSLAGGVLRRRSQTMAQAPEQASTSPRARRCSPGGTQFSQNTNSRATTAACGPRAGGTGNGRGSDGATACNSILTPPPTPITDEEHMLLVEMYLFPEKYKTVRRAPRFAAASGGSPPAHGAAGREAAQHSGSLYQKRLSRPSVSGSRSRSRRQARGLGNTSGGASAIRATSNTAGRRCKSSVAGGADGGGAAADFFPPKSSNVYRPPSPMILSMRNSTAYRNRLKRLEEQKRERKGSAALLCFSVLPSEAPCSSKTDTGAATEAKTSTTAAAGASSSTGVVKAKSSYRELCRPTSGAGGSRLSGTSWARLTTTRRVSRTTEALRPPPLVLHATENDASSGQGTTVATTEGATAATVESGHPRVHNRSITSTEDLQLAVAQQPQKRKRVRALITRALHLWHLHCALRRHGRQHGDRETADGVEGRREAPSPTSRVGQRRQGKPSASRLAWTPLGDVGIGVRCGGIASDEGTVYIDADGEEELHDVDDGAEVPRHTELQRCQQQRHHRGRRTTDGDSSLSDAGAHVDGAYDRVDNPGTSTRPLAPASRSSVAPVIGAASRATSIVPPLSALSNASQSQSLARDMSFTSVRWSMSCPFQTPLQPQRQDELCSTSFPQTPVAASVPESRTADGAGVSLSVGAAALAEAAAGSLGSAGATGTTVTAEAAAERRKRIVQNPLSSKSPRNASPHQCLHNWLSSGVGGGSTSSFDDSGSRPQSCLQSDREAIAAQGGPPLCLRRLRSGAGGGAGLIASDSEDRSISSLINTPQGRQTDAASSCSGAWGPLKDGDSTHSDSTSPMPTVTATTVPQLLAREAEDRLALQTTEERRRLRLQRGMSAVMDQLMMAALHHRSGERGLHPSLRTSTAPSPVLLESDDGCGMDFLCACTAETQNEGTTRGSAGAIEPAASAREPRPSLPPPVLQAATSRRTQQRLNYDGDVECTQQHLQRSGRIEGEEGCLCDVTAKNAERCVSRDSAEAVDMATSPSKCSSQTLGSTSQWGAHVLDAVTITTDSHSSVVFPVTSIAPTSHFTPC</sequence>
<feature type="region of interest" description="Disordered" evidence="1">
    <location>
        <begin position="1034"/>
        <end position="1070"/>
    </location>
</feature>
<dbReference type="Gene3D" id="1.10.238.10">
    <property type="entry name" value="EF-hand"/>
    <property type="match status" value="1"/>
</dbReference>
<feature type="region of interest" description="Disordered" evidence="1">
    <location>
        <begin position="943"/>
        <end position="965"/>
    </location>
</feature>
<dbReference type="EMBL" id="RHLC01000041">
    <property type="protein sequence ID" value="TPP54518.1"/>
    <property type="molecule type" value="Genomic_DNA"/>
</dbReference>
<proteinExistence type="predicted"/>
<feature type="compositionally biased region" description="Low complexity" evidence="1">
    <location>
        <begin position="380"/>
        <end position="395"/>
    </location>
</feature>
<evidence type="ECO:0000313" key="3">
    <source>
        <dbReference type="Proteomes" id="UP000318447"/>
    </source>
</evidence>
<feature type="compositionally biased region" description="Polar residues" evidence="1">
    <location>
        <begin position="945"/>
        <end position="957"/>
    </location>
</feature>
<dbReference type="VEuPathDB" id="TriTrypDB:LDHU3_01.0730"/>